<organism evidence="2 3">
    <name type="scientific">Halopenitus malekzadehii</name>
    <dbReference type="NCBI Taxonomy" id="1267564"/>
    <lineage>
        <taxon>Archaea</taxon>
        <taxon>Methanobacteriati</taxon>
        <taxon>Methanobacteriota</taxon>
        <taxon>Stenosarchaea group</taxon>
        <taxon>Halobacteria</taxon>
        <taxon>Halobacteriales</taxon>
        <taxon>Haloferacaceae</taxon>
        <taxon>Halopenitus</taxon>
    </lineage>
</organism>
<protein>
    <submittedName>
        <fullName evidence="2">dTDP-4-dehydrorhamnose reductase</fullName>
    </submittedName>
</protein>
<dbReference type="PANTHER" id="PTHR10491:SF4">
    <property type="entry name" value="METHIONINE ADENOSYLTRANSFERASE 2 SUBUNIT BETA"/>
    <property type="match status" value="1"/>
</dbReference>
<sequence>MLLLEHYGMRLLVVGANGLLGSNVVYAGQQRGWDVCGTYHSTRPDFDMPLTQFDLGDYEAFGALLEEYTPDVVVNCAAMTDVDGCERDPEQAQLLNGDAPGGLATHCEAHDVKFLHISTDYVFDGTVRDPYVEETTPNPVQAYGESKLAGERAVRSESETALIARLSFVWGIHRSAGDLIGFPAWVRNQLRAGEAVPLFTDQWVTPTRAGQAAGTLLDLIAQEEERLYHVACASCMTPYEFGTVIAEQVETDSVLVCEGSIADVDRAAIRPKYTCLDVGKVTDALERAQPTVREDVEAAWELVD</sequence>
<dbReference type="InterPro" id="IPR005913">
    <property type="entry name" value="dTDP_dehydrorham_reduct"/>
</dbReference>
<gene>
    <name evidence="2" type="ORF">SAMN05192561_10240</name>
</gene>
<evidence type="ECO:0000259" key="1">
    <source>
        <dbReference type="Pfam" id="PF04321"/>
    </source>
</evidence>
<evidence type="ECO:0000313" key="2">
    <source>
        <dbReference type="EMBL" id="SEH45550.1"/>
    </source>
</evidence>
<dbReference type="InterPro" id="IPR029903">
    <property type="entry name" value="RmlD-like-bd"/>
</dbReference>
<dbReference type="PANTHER" id="PTHR10491">
    <property type="entry name" value="DTDP-4-DEHYDRORHAMNOSE REDUCTASE"/>
    <property type="match status" value="1"/>
</dbReference>
<dbReference type="SUPFAM" id="SSF51735">
    <property type="entry name" value="NAD(P)-binding Rossmann-fold domains"/>
    <property type="match status" value="1"/>
</dbReference>
<proteinExistence type="predicted"/>
<dbReference type="STRING" id="1267564.SAMN05192561_10240"/>
<name>A0A1H6IAA7_9EURY</name>
<dbReference type="Proteomes" id="UP000199215">
    <property type="component" value="Unassembled WGS sequence"/>
</dbReference>
<dbReference type="InterPro" id="IPR036291">
    <property type="entry name" value="NAD(P)-bd_dom_sf"/>
</dbReference>
<dbReference type="AlphaFoldDB" id="A0A1H6IAA7"/>
<dbReference type="NCBIfam" id="TIGR01214">
    <property type="entry name" value="rmlD"/>
    <property type="match status" value="1"/>
</dbReference>
<keyword evidence="3" id="KW-1185">Reference proteome</keyword>
<feature type="domain" description="RmlD-like substrate binding" evidence="1">
    <location>
        <begin position="9"/>
        <end position="299"/>
    </location>
</feature>
<dbReference type="CDD" id="cd05254">
    <property type="entry name" value="dTDP_HR_like_SDR_e"/>
    <property type="match status" value="1"/>
</dbReference>
<accession>A0A1H6IAA7</accession>
<dbReference type="EMBL" id="FNWU01000002">
    <property type="protein sequence ID" value="SEH45550.1"/>
    <property type="molecule type" value="Genomic_DNA"/>
</dbReference>
<reference evidence="2 3" key="1">
    <citation type="submission" date="2016-10" db="EMBL/GenBank/DDBJ databases">
        <authorList>
            <person name="de Groot N.N."/>
        </authorList>
    </citation>
    <scope>NUCLEOTIDE SEQUENCE [LARGE SCALE GENOMIC DNA]</scope>
    <source>
        <strain evidence="2 3">IBRC-M10418</strain>
    </source>
</reference>
<dbReference type="Pfam" id="PF04321">
    <property type="entry name" value="RmlD_sub_bind"/>
    <property type="match status" value="1"/>
</dbReference>
<dbReference type="Gene3D" id="3.40.50.720">
    <property type="entry name" value="NAD(P)-binding Rossmann-like Domain"/>
    <property type="match status" value="1"/>
</dbReference>
<evidence type="ECO:0000313" key="3">
    <source>
        <dbReference type="Proteomes" id="UP000199215"/>
    </source>
</evidence>